<reference evidence="3 4" key="1">
    <citation type="submission" date="2024-04" db="EMBL/GenBank/DDBJ databases">
        <title>Symmetric and asymmetric DNA N6-adenine methylation regulates different biological responses in Mucorales.</title>
        <authorList>
            <consortium name="Lawrence Berkeley National Laboratory"/>
            <person name="Lax C."/>
            <person name="Mondo S.J."/>
            <person name="Osorio-Concepcion M."/>
            <person name="Muszewska A."/>
            <person name="Corrochano-Luque M."/>
            <person name="Gutierrez G."/>
            <person name="Riley R."/>
            <person name="Lipzen A."/>
            <person name="Guo J."/>
            <person name="Hundley H."/>
            <person name="Amirebrahimi M."/>
            <person name="Ng V."/>
            <person name="Lorenzo-Gutierrez D."/>
            <person name="Binder U."/>
            <person name="Yang J."/>
            <person name="Song Y."/>
            <person name="Canovas D."/>
            <person name="Navarro E."/>
            <person name="Freitag M."/>
            <person name="Gabaldon T."/>
            <person name="Grigoriev I.V."/>
            <person name="Corrochano L.M."/>
            <person name="Nicolas F.E."/>
            <person name="Garre V."/>
        </authorList>
    </citation>
    <scope>NUCLEOTIDE SEQUENCE [LARGE SCALE GENOMIC DNA]</scope>
    <source>
        <strain evidence="3 4">L51</strain>
    </source>
</reference>
<evidence type="ECO:0000313" key="3">
    <source>
        <dbReference type="EMBL" id="KAL0097236.1"/>
    </source>
</evidence>
<name>A0ABR3BEW2_PHYBL</name>
<feature type="compositionally biased region" description="Pro residues" evidence="2">
    <location>
        <begin position="43"/>
        <end position="53"/>
    </location>
</feature>
<evidence type="ECO:0000313" key="4">
    <source>
        <dbReference type="Proteomes" id="UP001448207"/>
    </source>
</evidence>
<sequence>MDHHPVDEALTPSTSLDELHISPQQQCDPTTPADLNSSSDPQSPAPSPTPTPLQPQAQAQTQPQPHSQSQSQPQPQPPTPLNVSQQPTSTDSTPTPTSLVQDTPSPVAPADTLQVLQLKAQLAQQQKVLMEINMEKERYLLDTQRLNEMIFKVKEKTLQRQEERKQLEINYDKHLRSLRATNDDTETIKLRLQQLKQNIDELATDLVTHGDHAQATRALRTFWLNLHKSIERMGDPLPPQRIKMLTEKFIMDVLVQNMNLTRFPGLSVSRHYDAMLEFFEIHDPSSSIRLRQELTMVMISKNQPNTDIHQALHMATLSNWKFLYSGLTEAYPFVYKQDKSDGKMYYGSKVRTLVEQAMFLGFAMKGQELDITAAETQEQSQSFDPEFMVDEDGQTAGVVEFCICPPFVVYADHPRPIEKGRVLCFTPPSTAVI</sequence>
<feature type="region of interest" description="Disordered" evidence="2">
    <location>
        <begin position="1"/>
        <end position="107"/>
    </location>
</feature>
<dbReference type="EMBL" id="JBCLYO010000001">
    <property type="protein sequence ID" value="KAL0097236.1"/>
    <property type="molecule type" value="Genomic_DNA"/>
</dbReference>
<protein>
    <submittedName>
        <fullName evidence="3">Uncharacterized protein</fullName>
    </submittedName>
</protein>
<gene>
    <name evidence="3" type="ORF">J3Q64DRAFT_1817545</name>
</gene>
<keyword evidence="1" id="KW-0175">Coiled coil</keyword>
<keyword evidence="4" id="KW-1185">Reference proteome</keyword>
<feature type="compositionally biased region" description="Low complexity" evidence="2">
    <location>
        <begin position="87"/>
        <end position="98"/>
    </location>
</feature>
<feature type="compositionally biased region" description="Low complexity" evidence="2">
    <location>
        <begin position="54"/>
        <end position="73"/>
    </location>
</feature>
<evidence type="ECO:0000256" key="2">
    <source>
        <dbReference type="SAM" id="MobiDB-lite"/>
    </source>
</evidence>
<proteinExistence type="predicted"/>
<dbReference type="Proteomes" id="UP001448207">
    <property type="component" value="Unassembled WGS sequence"/>
</dbReference>
<accession>A0ABR3BEW2</accession>
<evidence type="ECO:0000256" key="1">
    <source>
        <dbReference type="SAM" id="Coils"/>
    </source>
</evidence>
<organism evidence="3 4">
    <name type="scientific">Phycomyces blakesleeanus</name>
    <dbReference type="NCBI Taxonomy" id="4837"/>
    <lineage>
        <taxon>Eukaryota</taxon>
        <taxon>Fungi</taxon>
        <taxon>Fungi incertae sedis</taxon>
        <taxon>Mucoromycota</taxon>
        <taxon>Mucoromycotina</taxon>
        <taxon>Mucoromycetes</taxon>
        <taxon>Mucorales</taxon>
        <taxon>Phycomycetaceae</taxon>
        <taxon>Phycomyces</taxon>
    </lineage>
</organism>
<feature type="coiled-coil region" evidence="1">
    <location>
        <begin position="178"/>
        <end position="205"/>
    </location>
</feature>
<comment type="caution">
    <text evidence="3">The sequence shown here is derived from an EMBL/GenBank/DDBJ whole genome shotgun (WGS) entry which is preliminary data.</text>
</comment>
<feature type="compositionally biased region" description="Polar residues" evidence="2">
    <location>
        <begin position="11"/>
        <end position="36"/>
    </location>
</feature>